<organism evidence="2 3">
    <name type="scientific">Leptospira inadai serovar Lyme str. 10</name>
    <dbReference type="NCBI Taxonomy" id="1049790"/>
    <lineage>
        <taxon>Bacteria</taxon>
        <taxon>Pseudomonadati</taxon>
        <taxon>Spirochaetota</taxon>
        <taxon>Spirochaetia</taxon>
        <taxon>Leptospirales</taxon>
        <taxon>Leptospiraceae</taxon>
        <taxon>Leptospira</taxon>
    </lineage>
</organism>
<feature type="transmembrane region" description="Helical" evidence="1">
    <location>
        <begin position="6"/>
        <end position="26"/>
    </location>
</feature>
<accession>V6HCU9</accession>
<sequence length="311" mass="34631">MNGQTYVNIFLIFPIIIFLFSGTFGCSSVSVPGGGRFGSELIQEQAILDFYGTEEERISSLKLLRSTCRSIRSDRGLACYNLSVLYQSLGDLDGAIEYAIRAKSANPKDPLYAELAFQTALAKDNRERSDLDQGEISLISAIRACKEGRKDDAYLFLAPLVASGEISKESLSRGLFADCGLDKSFIAEAKSNSIKPSLEYYKTLEKNHPFRKIWDLSGEFGRNQKESSANKATRSWQELRKALPLRDIASAKKHIVSFKQGLEDLSRETPASKQLALHLKKAAYLLLSEDSNFSTFKDLAKELSDRPVQTQ</sequence>
<dbReference type="Gene3D" id="1.25.40.10">
    <property type="entry name" value="Tetratricopeptide repeat domain"/>
    <property type="match status" value="1"/>
</dbReference>
<gene>
    <name evidence="2" type="ORF">LEP1GSC047_4050</name>
</gene>
<protein>
    <recommendedName>
        <fullName evidence="4">Lipoprotein</fullName>
    </recommendedName>
</protein>
<evidence type="ECO:0008006" key="4">
    <source>
        <dbReference type="Google" id="ProtNLM"/>
    </source>
</evidence>
<evidence type="ECO:0000313" key="3">
    <source>
        <dbReference type="Proteomes" id="UP000018719"/>
    </source>
</evidence>
<reference evidence="2 3" key="1">
    <citation type="submission" date="2013-05" db="EMBL/GenBank/DDBJ databases">
        <authorList>
            <person name="Harkins D.M."/>
            <person name="Durkin A.S."/>
            <person name="Brinkac L.M."/>
            <person name="Haft D.H."/>
            <person name="Selengut J.D."/>
            <person name="Sanka R."/>
            <person name="DePew J."/>
            <person name="Purushe J."/>
            <person name="Hartskeerl R.A."/>
            <person name="Ahmed A."/>
            <person name="van der Linden H."/>
            <person name="Goris M.G.A."/>
            <person name="Vinetz J.M."/>
            <person name="Sutton G.G."/>
            <person name="Nierman W.C."/>
            <person name="Fouts D.E."/>
        </authorList>
    </citation>
    <scope>NUCLEOTIDE SEQUENCE [LARGE SCALE GENOMIC DNA]</scope>
    <source>
        <strain evidence="2 3">10</strain>
    </source>
</reference>
<keyword evidence="1" id="KW-1133">Transmembrane helix</keyword>
<name>V6HCU9_9LEPT</name>
<dbReference type="InterPro" id="IPR011990">
    <property type="entry name" value="TPR-like_helical_dom_sf"/>
</dbReference>
<keyword evidence="1" id="KW-0812">Transmembrane</keyword>
<dbReference type="Proteomes" id="UP000018719">
    <property type="component" value="Unassembled WGS sequence"/>
</dbReference>
<evidence type="ECO:0000256" key="1">
    <source>
        <dbReference type="SAM" id="Phobius"/>
    </source>
</evidence>
<keyword evidence="1" id="KW-0472">Membrane</keyword>
<evidence type="ECO:0000313" key="2">
    <source>
        <dbReference type="EMBL" id="EQA37801.1"/>
    </source>
</evidence>
<dbReference type="EMBL" id="AHMM02000015">
    <property type="protein sequence ID" value="EQA37801.1"/>
    <property type="molecule type" value="Genomic_DNA"/>
</dbReference>
<proteinExistence type="predicted"/>
<dbReference type="STRING" id="1049790.LEP1GSC047_4050"/>
<dbReference type="AlphaFoldDB" id="V6HCU9"/>
<comment type="caution">
    <text evidence="2">The sequence shown here is derived from an EMBL/GenBank/DDBJ whole genome shotgun (WGS) entry which is preliminary data.</text>
</comment>